<dbReference type="RefSeq" id="WP_147655646.1">
    <property type="nucleotide sequence ID" value="NZ_BMFM01000001.1"/>
</dbReference>
<dbReference type="InterPro" id="IPR000182">
    <property type="entry name" value="GNAT_dom"/>
</dbReference>
<keyword evidence="2" id="KW-1185">Reference proteome</keyword>
<dbReference type="Gene3D" id="3.40.630.30">
    <property type="match status" value="1"/>
</dbReference>
<dbReference type="AlphaFoldDB" id="A0A5B9DN13"/>
<dbReference type="CDD" id="cd04301">
    <property type="entry name" value="NAT_SF"/>
    <property type="match status" value="1"/>
</dbReference>
<dbReference type="KEGG" id="yti:FNA67_07835"/>
<reference evidence="1 2" key="1">
    <citation type="journal article" date="2015" name="Int. J. Syst. Evol. Microbiol.">
        <title>Youhaiella tibetensis gen. nov., sp. nov., isolated from subsurface sediment.</title>
        <authorList>
            <person name="Wang Y.X."/>
            <person name="Huang F.Q."/>
            <person name="Nogi Y."/>
            <person name="Pang S.J."/>
            <person name="Wang P.K."/>
            <person name="Lv J."/>
        </authorList>
    </citation>
    <scope>NUCLEOTIDE SEQUENCE [LARGE SCALE GENOMIC DNA]</scope>
    <source>
        <strain evidence="2">fig4</strain>
    </source>
</reference>
<dbReference type="InterPro" id="IPR016181">
    <property type="entry name" value="Acyl_CoA_acyltransferase"/>
</dbReference>
<keyword evidence="1" id="KW-0808">Transferase</keyword>
<organism evidence="1 2">
    <name type="scientific">Paradevosia tibetensis</name>
    <dbReference type="NCBI Taxonomy" id="1447062"/>
    <lineage>
        <taxon>Bacteria</taxon>
        <taxon>Pseudomonadati</taxon>
        <taxon>Pseudomonadota</taxon>
        <taxon>Alphaproteobacteria</taxon>
        <taxon>Hyphomicrobiales</taxon>
        <taxon>Devosiaceae</taxon>
        <taxon>Paradevosia</taxon>
    </lineage>
</organism>
<dbReference type="GO" id="GO:0016747">
    <property type="term" value="F:acyltransferase activity, transferring groups other than amino-acyl groups"/>
    <property type="evidence" value="ECO:0007669"/>
    <property type="project" value="InterPro"/>
</dbReference>
<dbReference type="OrthoDB" id="9787920at2"/>
<dbReference type="Pfam" id="PF00583">
    <property type="entry name" value="Acetyltransf_1"/>
    <property type="match status" value="1"/>
</dbReference>
<dbReference type="Proteomes" id="UP000321062">
    <property type="component" value="Chromosome"/>
</dbReference>
<evidence type="ECO:0000313" key="2">
    <source>
        <dbReference type="Proteomes" id="UP000321062"/>
    </source>
</evidence>
<gene>
    <name evidence="1" type="ORF">FNA67_07835</name>
</gene>
<evidence type="ECO:0000313" key="1">
    <source>
        <dbReference type="EMBL" id="QEE20089.1"/>
    </source>
</evidence>
<dbReference type="SUPFAM" id="SSF55729">
    <property type="entry name" value="Acyl-CoA N-acyltransferases (Nat)"/>
    <property type="match status" value="1"/>
</dbReference>
<accession>A0A5B9DN13</accession>
<sequence length="142" mass="15475">MTPSLSVTSAPSPEDLAVVGNNLTAFNEGEVGASNRLPLAVFVRDEAGRIVAGISGYTGWGWLYVQWLWVGEELRGHGWASTMLSAAEDEARVRGCHGAYIDTFNPVALRTYERAGYKPFGTLPEFPPGRTRTFLQKSLLEA</sequence>
<protein>
    <submittedName>
        <fullName evidence="1">GNAT family N-acetyltransferase</fullName>
    </submittedName>
</protein>
<dbReference type="EMBL" id="CP041690">
    <property type="protein sequence ID" value="QEE20089.1"/>
    <property type="molecule type" value="Genomic_DNA"/>
</dbReference>
<proteinExistence type="predicted"/>
<dbReference type="PROSITE" id="PS51186">
    <property type="entry name" value="GNAT"/>
    <property type="match status" value="1"/>
</dbReference>
<name>A0A5B9DN13_9HYPH</name>